<accession>A0A932GRF6</accession>
<organism evidence="2 3">
    <name type="scientific">Tectimicrobiota bacterium</name>
    <dbReference type="NCBI Taxonomy" id="2528274"/>
    <lineage>
        <taxon>Bacteria</taxon>
        <taxon>Pseudomonadati</taxon>
        <taxon>Nitrospinota/Tectimicrobiota group</taxon>
        <taxon>Candidatus Tectimicrobiota</taxon>
    </lineage>
</organism>
<name>A0A932GRF6_UNCTE</name>
<evidence type="ECO:0000313" key="2">
    <source>
        <dbReference type="EMBL" id="MBI3016018.1"/>
    </source>
</evidence>
<dbReference type="Proteomes" id="UP000741360">
    <property type="component" value="Unassembled WGS sequence"/>
</dbReference>
<dbReference type="Gene3D" id="1.20.120.330">
    <property type="entry name" value="Nucleotidyltransferases domain 2"/>
    <property type="match status" value="1"/>
</dbReference>
<reference evidence="2" key="1">
    <citation type="submission" date="2020-07" db="EMBL/GenBank/DDBJ databases">
        <title>Huge and variable diversity of episymbiotic CPR bacteria and DPANN archaea in groundwater ecosystems.</title>
        <authorList>
            <person name="He C.Y."/>
            <person name="Keren R."/>
            <person name="Whittaker M."/>
            <person name="Farag I.F."/>
            <person name="Doudna J."/>
            <person name="Cate J.H.D."/>
            <person name="Banfield J.F."/>
        </authorList>
    </citation>
    <scope>NUCLEOTIDE SEQUENCE</scope>
    <source>
        <strain evidence="2">NC_groundwater_717_Ag_S-0.2um_59_8</strain>
    </source>
</reference>
<feature type="domain" description="HEPN" evidence="1">
    <location>
        <begin position="16"/>
        <end position="130"/>
    </location>
</feature>
<dbReference type="AlphaFoldDB" id="A0A932GRF6"/>
<proteinExistence type="predicted"/>
<evidence type="ECO:0000313" key="3">
    <source>
        <dbReference type="Proteomes" id="UP000741360"/>
    </source>
</evidence>
<comment type="caution">
    <text evidence="2">The sequence shown here is derived from an EMBL/GenBank/DDBJ whole genome shotgun (WGS) entry which is preliminary data.</text>
</comment>
<gene>
    <name evidence="2" type="ORF">HYY65_13385</name>
</gene>
<dbReference type="Pfam" id="PF05168">
    <property type="entry name" value="HEPN"/>
    <property type="match status" value="1"/>
</dbReference>
<dbReference type="EMBL" id="JACPSX010000258">
    <property type="protein sequence ID" value="MBI3016018.1"/>
    <property type="molecule type" value="Genomic_DNA"/>
</dbReference>
<sequence length="136" mass="15630">MTRRTKRVRVDHHRSRDHLRVAENFYEGAEVAREFEYWNAAGVLIIHAAIAYADAITIKVAGTKSRGEDHRDLVDLIEETVALDSQGKTAVNHLRRLIDEKNLVSYSGHVYTRADTTRLSKLLERFRSWALSLLKT</sequence>
<dbReference type="InterPro" id="IPR007842">
    <property type="entry name" value="HEPN_dom"/>
</dbReference>
<evidence type="ECO:0000259" key="1">
    <source>
        <dbReference type="Pfam" id="PF05168"/>
    </source>
</evidence>
<protein>
    <submittedName>
        <fullName evidence="2">HEPN domain-containing protein</fullName>
    </submittedName>
</protein>